<feature type="transmembrane region" description="Helical" evidence="1">
    <location>
        <begin position="37"/>
        <end position="61"/>
    </location>
</feature>
<name>A0A0F3NPD2_9RICK</name>
<dbReference type="Proteomes" id="UP000033562">
    <property type="component" value="Unassembled WGS sequence"/>
</dbReference>
<dbReference type="EMBL" id="LANX01000001">
    <property type="protein sequence ID" value="KJV68769.1"/>
    <property type="molecule type" value="Genomic_DNA"/>
</dbReference>
<keyword evidence="3" id="KW-1185">Reference proteome</keyword>
<evidence type="ECO:0000256" key="1">
    <source>
        <dbReference type="SAM" id="Phobius"/>
    </source>
</evidence>
<evidence type="ECO:0000313" key="2">
    <source>
        <dbReference type="EMBL" id="KJV68769.1"/>
    </source>
</evidence>
<dbReference type="RefSeq" id="WP_045808621.1">
    <property type="nucleotide sequence ID" value="NZ_LANX01000001.1"/>
</dbReference>
<proteinExistence type="predicted"/>
<accession>A0A0F3NPD2</accession>
<gene>
    <name evidence="2" type="ORF">NLO413_0133</name>
</gene>
<evidence type="ECO:0008006" key="4">
    <source>
        <dbReference type="Google" id="ProtNLM"/>
    </source>
</evidence>
<comment type="caution">
    <text evidence="2">The sequence shown here is derived from an EMBL/GenBank/DDBJ whole genome shotgun (WGS) entry which is preliminary data.</text>
</comment>
<keyword evidence="1" id="KW-1133">Transmembrane helix</keyword>
<feature type="transmembrane region" description="Helical" evidence="1">
    <location>
        <begin position="6"/>
        <end position="25"/>
    </location>
</feature>
<keyword evidence="1" id="KW-0812">Transmembrane</keyword>
<keyword evidence="1" id="KW-0472">Membrane</keyword>
<dbReference type="AlphaFoldDB" id="A0A0F3NPD2"/>
<sequence>MLPYSLVMGLLKYSTFTLCIATAYITGSRSCNKHHLILTATLLFASLAIVYALTTMCYKLLKLGSNNMPNVQNNKQNNLLLVSTLNSTFAKLQEDFFIVVISSLCSEQISINKLRTKSDTKCKIKIIKNGQNYNLTVYSKKSVWKSHCTISLKDVSDFNTLEELESYIKDEKLFILVQKRLLKENNITSADTISKLKVSFTNKSLNYHNYLLRNTFIANNENVINITSLPLSITKPFNSSYALYMYNRYNTQSHSHLHNILSQYASSDSLSTSSNIASMLLAKYIKEENKAAHFIYKNFDYLILNNTEATQKLKTLHPSIAQHMLDIEYQHVFIDAVNLLLSQYLRLYGKLHYIMQYSININNQTLRIYDLIRQELQSNKEFVLAIIIATHGYRLPKNAALYRTNTVLLTLLDNSQKELLSQIQKFLESHPTLPDNNSQESNIINCFIKGKFVQQYCHKAPVFSQMPTHYFILEMQAAILNCFKQILYNKVEKIKATFDSSYNNITTIVPYTQSLINTSCNL</sequence>
<organism evidence="2 3">
    <name type="scientific">Candidatus Neoehrlichia procyonis str. RAC413</name>
    <dbReference type="NCBI Taxonomy" id="1359163"/>
    <lineage>
        <taxon>Bacteria</taxon>
        <taxon>Pseudomonadati</taxon>
        <taxon>Pseudomonadota</taxon>
        <taxon>Alphaproteobacteria</taxon>
        <taxon>Rickettsiales</taxon>
        <taxon>Anaplasmataceae</taxon>
        <taxon>Candidatus Neoehrlichia</taxon>
    </lineage>
</organism>
<reference evidence="2 3" key="1">
    <citation type="submission" date="2015-02" db="EMBL/GenBank/DDBJ databases">
        <title>Genome Sequencing of Rickettsiales.</title>
        <authorList>
            <person name="Daugherty S.C."/>
            <person name="Su Q."/>
            <person name="Abolude K."/>
            <person name="Beier-Sexton M."/>
            <person name="Carlyon J.A."/>
            <person name="Carter R."/>
            <person name="Day N.P."/>
            <person name="Dumler S.J."/>
            <person name="Dyachenko V."/>
            <person name="Godinez A."/>
            <person name="Kurtti T.J."/>
            <person name="Lichay M."/>
            <person name="Mullins K.E."/>
            <person name="Ott S."/>
            <person name="Pappas-Brown V."/>
            <person name="Paris D.H."/>
            <person name="Patel P."/>
            <person name="Richards A.L."/>
            <person name="Sadzewicz L."/>
            <person name="Sears K."/>
            <person name="Seidman D."/>
            <person name="Sengamalay N."/>
            <person name="Stenos J."/>
            <person name="Tallon L.J."/>
            <person name="Vincent G."/>
            <person name="Fraser C.M."/>
            <person name="Munderloh U."/>
            <person name="Dunning-Hotopp J.C."/>
        </authorList>
    </citation>
    <scope>NUCLEOTIDE SEQUENCE [LARGE SCALE GENOMIC DNA]</scope>
    <source>
        <strain evidence="2 3">RAC413</strain>
    </source>
</reference>
<evidence type="ECO:0000313" key="3">
    <source>
        <dbReference type="Proteomes" id="UP000033562"/>
    </source>
</evidence>
<protein>
    <recommendedName>
        <fullName evidence="4">Transmembrane protein</fullName>
    </recommendedName>
</protein>